<dbReference type="Proteomes" id="UP000626109">
    <property type="component" value="Unassembled WGS sequence"/>
</dbReference>
<dbReference type="Proteomes" id="UP000654075">
    <property type="component" value="Unassembled WGS sequence"/>
</dbReference>
<gene>
    <name evidence="1" type="ORF">PGLA1383_LOCUS53788</name>
    <name evidence="2" type="ORF">PGLA2088_LOCUS29584</name>
</gene>
<accession>A0A813HM42</accession>
<evidence type="ECO:0000313" key="3">
    <source>
        <dbReference type="Proteomes" id="UP000654075"/>
    </source>
</evidence>
<feature type="non-terminal residue" evidence="1">
    <location>
        <position position="1"/>
    </location>
</feature>
<evidence type="ECO:0000313" key="2">
    <source>
        <dbReference type="EMBL" id="CAE8695865.1"/>
    </source>
</evidence>
<sequence length="111" mass="11977">AQREMVREEVILWEDFRIWICKQFSVADSSSSKEADANKKLRLFLYDGQDPPGPSLQSISLELSDIDPHHAGGGSEGDAFVATLHTRWPNAAVQVAALAGAGAKDTKIAGL</sequence>
<organism evidence="1 3">
    <name type="scientific">Polarella glacialis</name>
    <name type="common">Dinoflagellate</name>
    <dbReference type="NCBI Taxonomy" id="89957"/>
    <lineage>
        <taxon>Eukaryota</taxon>
        <taxon>Sar</taxon>
        <taxon>Alveolata</taxon>
        <taxon>Dinophyceae</taxon>
        <taxon>Suessiales</taxon>
        <taxon>Suessiaceae</taxon>
        <taxon>Polarella</taxon>
    </lineage>
</organism>
<dbReference type="EMBL" id="CAJNNV010032026">
    <property type="protein sequence ID" value="CAE8638650.1"/>
    <property type="molecule type" value="Genomic_DNA"/>
</dbReference>
<comment type="caution">
    <text evidence="1">The sequence shown here is derived from an EMBL/GenBank/DDBJ whole genome shotgun (WGS) entry which is preliminary data.</text>
</comment>
<dbReference type="AlphaFoldDB" id="A0A813HM42"/>
<name>A0A813HM42_POLGL</name>
<proteinExistence type="predicted"/>
<protein>
    <submittedName>
        <fullName evidence="1">Uncharacterized protein</fullName>
    </submittedName>
</protein>
<dbReference type="OrthoDB" id="10263628at2759"/>
<reference evidence="1" key="1">
    <citation type="submission" date="2021-02" db="EMBL/GenBank/DDBJ databases">
        <authorList>
            <person name="Dougan E. K."/>
            <person name="Rhodes N."/>
            <person name="Thang M."/>
            <person name="Chan C."/>
        </authorList>
    </citation>
    <scope>NUCLEOTIDE SEQUENCE</scope>
</reference>
<keyword evidence="3" id="KW-1185">Reference proteome</keyword>
<dbReference type="EMBL" id="CAJNNW010028388">
    <property type="protein sequence ID" value="CAE8695865.1"/>
    <property type="molecule type" value="Genomic_DNA"/>
</dbReference>
<evidence type="ECO:0000313" key="1">
    <source>
        <dbReference type="EMBL" id="CAE8638650.1"/>
    </source>
</evidence>